<sequence>MPILEIYFSRYARRGLRVERLTDVIEVQVNSASVGLKSVTAALNAVAFSDQCYVCADVTSVGRISLGKPTRDLLNAGDQEKISTFRIGESSAIIRNPAERLTVIVNAFIR</sequence>
<gene>
    <name evidence="1" type="ORF">A2Y99_00670</name>
</gene>
<organism evidence="1 2">
    <name type="scientific">Candidatus Gottesmanbacteria bacterium RBG_13_37_7</name>
    <dbReference type="NCBI Taxonomy" id="1798369"/>
    <lineage>
        <taxon>Bacteria</taxon>
        <taxon>Candidatus Gottesmaniibacteriota</taxon>
    </lineage>
</organism>
<dbReference type="Proteomes" id="UP000178230">
    <property type="component" value="Unassembled WGS sequence"/>
</dbReference>
<comment type="caution">
    <text evidence="1">The sequence shown here is derived from an EMBL/GenBank/DDBJ whole genome shotgun (WGS) entry which is preliminary data.</text>
</comment>
<reference evidence="1 2" key="1">
    <citation type="journal article" date="2016" name="Nat. Commun.">
        <title>Thousands of microbial genomes shed light on interconnected biogeochemical processes in an aquifer system.</title>
        <authorList>
            <person name="Anantharaman K."/>
            <person name="Brown C.T."/>
            <person name="Hug L.A."/>
            <person name="Sharon I."/>
            <person name="Castelle C.J."/>
            <person name="Probst A.J."/>
            <person name="Thomas B.C."/>
            <person name="Singh A."/>
            <person name="Wilkins M.J."/>
            <person name="Karaoz U."/>
            <person name="Brodie E.L."/>
            <person name="Williams K.H."/>
            <person name="Hubbard S.S."/>
            <person name="Banfield J.F."/>
        </authorList>
    </citation>
    <scope>NUCLEOTIDE SEQUENCE [LARGE SCALE GENOMIC DNA]</scope>
</reference>
<proteinExistence type="predicted"/>
<evidence type="ECO:0000313" key="1">
    <source>
        <dbReference type="EMBL" id="OGF99147.1"/>
    </source>
</evidence>
<dbReference type="EMBL" id="MFIY01000070">
    <property type="protein sequence ID" value="OGF99147.1"/>
    <property type="molecule type" value="Genomic_DNA"/>
</dbReference>
<protein>
    <submittedName>
        <fullName evidence="1">Uncharacterized protein</fullName>
    </submittedName>
</protein>
<accession>A0A1F5YG32</accession>
<dbReference type="AlphaFoldDB" id="A0A1F5YG32"/>
<name>A0A1F5YG32_9BACT</name>
<evidence type="ECO:0000313" key="2">
    <source>
        <dbReference type="Proteomes" id="UP000178230"/>
    </source>
</evidence>